<organism evidence="1 2">
    <name type="scientific">Deinococcus xinjiangensis</name>
    <dbReference type="NCBI Taxonomy" id="457454"/>
    <lineage>
        <taxon>Bacteria</taxon>
        <taxon>Thermotogati</taxon>
        <taxon>Deinococcota</taxon>
        <taxon>Deinococci</taxon>
        <taxon>Deinococcales</taxon>
        <taxon>Deinococcaceae</taxon>
        <taxon>Deinococcus</taxon>
    </lineage>
</organism>
<name>A0ABP9VER3_9DEIO</name>
<evidence type="ECO:0008006" key="3">
    <source>
        <dbReference type="Google" id="ProtNLM"/>
    </source>
</evidence>
<evidence type="ECO:0000313" key="1">
    <source>
        <dbReference type="EMBL" id="GAA5503719.1"/>
    </source>
</evidence>
<protein>
    <recommendedName>
        <fullName evidence="3">Anti-sigma factor NepR domain-containing protein</fullName>
    </recommendedName>
</protein>
<keyword evidence="2" id="KW-1185">Reference proteome</keyword>
<gene>
    <name evidence="1" type="ORF">Dxin01_03480</name>
</gene>
<evidence type="ECO:0000313" key="2">
    <source>
        <dbReference type="Proteomes" id="UP001458946"/>
    </source>
</evidence>
<dbReference type="Proteomes" id="UP001458946">
    <property type="component" value="Unassembled WGS sequence"/>
</dbReference>
<reference evidence="1 2" key="1">
    <citation type="submission" date="2024-02" db="EMBL/GenBank/DDBJ databases">
        <title>Deinococcus xinjiangensis NBRC 107630.</title>
        <authorList>
            <person name="Ichikawa N."/>
            <person name="Katano-Makiyama Y."/>
            <person name="Hidaka K."/>
        </authorList>
    </citation>
    <scope>NUCLEOTIDE SEQUENCE [LARGE SCALE GENOMIC DNA]</scope>
    <source>
        <strain evidence="1 2">NBRC 107630</strain>
    </source>
</reference>
<proteinExistence type="predicted"/>
<comment type="caution">
    <text evidence="1">The sequence shown here is derived from an EMBL/GenBank/DDBJ whole genome shotgun (WGS) entry which is preliminary data.</text>
</comment>
<sequence length="37" mass="4201">MLMVERLSDLLEETLPPDVYAALQVRLAKEFEALPKA</sequence>
<accession>A0ABP9VER3</accession>
<dbReference type="EMBL" id="BAABRN010000063">
    <property type="protein sequence ID" value="GAA5503719.1"/>
    <property type="molecule type" value="Genomic_DNA"/>
</dbReference>